<gene>
    <name evidence="2" type="ORF">NDO55_04115</name>
</gene>
<evidence type="ECO:0000256" key="1">
    <source>
        <dbReference type="SAM" id="SignalP"/>
    </source>
</evidence>
<dbReference type="EMBL" id="JAMSHT010000001">
    <property type="protein sequence ID" value="MCM8557002.1"/>
    <property type="molecule type" value="Genomic_DNA"/>
</dbReference>
<accession>A0A9X2EGE2</accession>
<protein>
    <submittedName>
        <fullName evidence="2">Uncharacterized protein</fullName>
    </submittedName>
</protein>
<feature type="signal peptide" evidence="1">
    <location>
        <begin position="1"/>
        <end position="24"/>
    </location>
</feature>
<dbReference type="RefSeq" id="WP_252112689.1">
    <property type="nucleotide sequence ID" value="NZ_JAMSHT010000001.1"/>
</dbReference>
<reference evidence="2" key="1">
    <citation type="submission" date="2022-06" db="EMBL/GenBank/DDBJ databases">
        <title>Sphingomicrobium sedimins sp. nov., a marine bacterium isolated from tidal flat.</title>
        <authorList>
            <person name="Kim C.-H."/>
            <person name="Yoo Y."/>
            <person name="Kim J.-J."/>
        </authorList>
    </citation>
    <scope>NUCLEOTIDE SEQUENCE</scope>
    <source>
        <strain evidence="2">GRR-S6-50</strain>
    </source>
</reference>
<dbReference type="Proteomes" id="UP001155128">
    <property type="component" value="Unassembled WGS sequence"/>
</dbReference>
<name>A0A9X2EGE2_9SPHN</name>
<evidence type="ECO:0000313" key="3">
    <source>
        <dbReference type="Proteomes" id="UP001155128"/>
    </source>
</evidence>
<keyword evidence="1" id="KW-0732">Signal</keyword>
<proteinExistence type="predicted"/>
<comment type="caution">
    <text evidence="2">The sequence shown here is derived from an EMBL/GenBank/DDBJ whole genome shotgun (WGS) entry which is preliminary data.</text>
</comment>
<sequence>MNKFFVAIAAGSLAAVVPAGSAIAAQPAGISQGMPIVTGESTVGIVDKVEDGYVYVKTDKYVVPYPTSSFTPHEGMLLFSLTMEQINTAHEQAQAELAAKAEASVAVGAPVKAVDMTVVGTIDEITADYIQIEMNSGKVSRIPPNGIQKDPNGAIALYQVADLQAIAVDRPEEPVEEAVEGDVAAEAAVDVEAEAAEGASIQ</sequence>
<feature type="chain" id="PRO_5040905161" evidence="1">
    <location>
        <begin position="25"/>
        <end position="202"/>
    </location>
</feature>
<dbReference type="AlphaFoldDB" id="A0A9X2EGE2"/>
<evidence type="ECO:0000313" key="2">
    <source>
        <dbReference type="EMBL" id="MCM8557002.1"/>
    </source>
</evidence>
<organism evidence="2 3">
    <name type="scientific">Sphingomicrobium sediminis</name>
    <dbReference type="NCBI Taxonomy" id="2950949"/>
    <lineage>
        <taxon>Bacteria</taxon>
        <taxon>Pseudomonadati</taxon>
        <taxon>Pseudomonadota</taxon>
        <taxon>Alphaproteobacteria</taxon>
        <taxon>Sphingomonadales</taxon>
        <taxon>Sphingomonadaceae</taxon>
        <taxon>Sphingomicrobium</taxon>
    </lineage>
</organism>
<keyword evidence="3" id="KW-1185">Reference proteome</keyword>